<dbReference type="EMBL" id="NMUH01000405">
    <property type="protein sequence ID" value="MQL78534.1"/>
    <property type="molecule type" value="Genomic_DNA"/>
</dbReference>
<organism evidence="1 2">
    <name type="scientific">Colocasia esculenta</name>
    <name type="common">Wild taro</name>
    <name type="synonym">Arum esculentum</name>
    <dbReference type="NCBI Taxonomy" id="4460"/>
    <lineage>
        <taxon>Eukaryota</taxon>
        <taxon>Viridiplantae</taxon>
        <taxon>Streptophyta</taxon>
        <taxon>Embryophyta</taxon>
        <taxon>Tracheophyta</taxon>
        <taxon>Spermatophyta</taxon>
        <taxon>Magnoliopsida</taxon>
        <taxon>Liliopsida</taxon>
        <taxon>Araceae</taxon>
        <taxon>Aroideae</taxon>
        <taxon>Colocasieae</taxon>
        <taxon>Colocasia</taxon>
    </lineage>
</organism>
<sequence length="88" mass="9368">MSNFQVRINCRCPYKSSTSAGFWPKATLASTIGRLSGVSVQTWTPTLTPASSDMDANFSDLHALQSQKIREQGMASIGGMSPNGSKAV</sequence>
<keyword evidence="2" id="KW-1185">Reference proteome</keyword>
<comment type="caution">
    <text evidence="1">The sequence shown here is derived from an EMBL/GenBank/DDBJ whole genome shotgun (WGS) entry which is preliminary data.</text>
</comment>
<gene>
    <name evidence="1" type="ORF">Taro_010977</name>
</gene>
<protein>
    <submittedName>
        <fullName evidence="1">Uncharacterized protein</fullName>
    </submittedName>
</protein>
<reference evidence="1" key="1">
    <citation type="submission" date="2017-07" db="EMBL/GenBank/DDBJ databases">
        <title>Taro Niue Genome Assembly and Annotation.</title>
        <authorList>
            <person name="Atibalentja N."/>
            <person name="Keating K."/>
            <person name="Fields C.J."/>
        </authorList>
    </citation>
    <scope>NUCLEOTIDE SEQUENCE</scope>
    <source>
        <strain evidence="1">Niue_2</strain>
        <tissue evidence="1">Leaf</tissue>
    </source>
</reference>
<dbReference type="Proteomes" id="UP000652761">
    <property type="component" value="Unassembled WGS sequence"/>
</dbReference>
<dbReference type="AlphaFoldDB" id="A0A843U9Q2"/>
<evidence type="ECO:0000313" key="2">
    <source>
        <dbReference type="Proteomes" id="UP000652761"/>
    </source>
</evidence>
<name>A0A843U9Q2_COLES</name>
<evidence type="ECO:0000313" key="1">
    <source>
        <dbReference type="EMBL" id="MQL78534.1"/>
    </source>
</evidence>
<proteinExistence type="predicted"/>
<accession>A0A843U9Q2</accession>